<dbReference type="InterPro" id="IPR013783">
    <property type="entry name" value="Ig-like_fold"/>
</dbReference>
<dbReference type="Pfam" id="PF00082">
    <property type="entry name" value="Peptidase_S8"/>
    <property type="match status" value="1"/>
</dbReference>
<keyword evidence="11" id="KW-1185">Reference proteome</keyword>
<feature type="chain" id="PRO_5011598202" evidence="8">
    <location>
        <begin position="22"/>
        <end position="1069"/>
    </location>
</feature>
<proteinExistence type="inferred from homology"/>
<keyword evidence="4 6" id="KW-0720">Serine protease</keyword>
<organism evidence="10 11">
    <name type="scientific">Lentzea jiangxiensis</name>
    <dbReference type="NCBI Taxonomy" id="641025"/>
    <lineage>
        <taxon>Bacteria</taxon>
        <taxon>Bacillati</taxon>
        <taxon>Actinomycetota</taxon>
        <taxon>Actinomycetes</taxon>
        <taxon>Pseudonocardiales</taxon>
        <taxon>Pseudonocardiaceae</taxon>
        <taxon>Lentzea</taxon>
    </lineage>
</organism>
<dbReference type="PROSITE" id="PS00136">
    <property type="entry name" value="SUBTILASE_ASP"/>
    <property type="match status" value="1"/>
</dbReference>
<dbReference type="PANTHER" id="PTHR43806:SF11">
    <property type="entry name" value="CEREVISIN-RELATED"/>
    <property type="match status" value="1"/>
</dbReference>
<dbReference type="GO" id="GO:0005975">
    <property type="term" value="P:carbohydrate metabolic process"/>
    <property type="evidence" value="ECO:0007669"/>
    <property type="project" value="UniProtKB-ARBA"/>
</dbReference>
<sequence>MRLLGVVVLTGALLTAGQGQAAPAPAVPHRAAPTLAAPHRAAPPPAAAQQTASAPTVTLITGDQVLTGQRAVRPAPGRERVLFSTYTAQGHEYVVPRDAMPLIASGRLDERLFDVTELATYGGALPVIVTYPDGAPRTLSTGLQLPSINGVAFDAARTPLAGMSTFLQEGSRREPGALERAGQALGGIEKVWLDARRHATLDRSVAQINAPAAYDAGLTGTGTTVAVLDTGVDNTHPDLEDREVGERNFTGSPDNGDHHGHGTHVASIIAGTGAKSGGKYHGVAPGARILDVKVLGDNGSGQDSGIIAGMEWAVEQGAQVVNMSLGGFDTPAVEPLEEAVNRLSAEKGTLFVVAAGNSGPNAKTVGSPGTADAALTVGAVDDQDRIAEFSSRGPTQAGALKPDLTAPGVGIVAARHSDGRIGAPVADGYTSLDGTSMATPHVAGAAALLRQRHPGLGGAALKARLTGGTTPTGELTPFEQGSGRVDVAKLVEQNVTASPTGISFGSHQWPHAGEPVLSKEITYSNAGSEPVTLDLTTETTGALFSVSPATLTIPAGGTAKATVTADLAKQPAGGVFGGAVVASGVRTAVVADLEVESYDVAVAGVERSGAPAASTFAFLVNVDTGARAWPDSATGVARLAKGRYVLSGSVLSSGGGYTHDAINYPNLTVTGATTITLDARQAQPIKVTLPVAAQLSLLQTGFERVVNGTSYTIGNFSVGGAIDHLGVASLGPDSDEVTGKIATFWTAGTDFYGLAWYRGGSAPSGLTKTVARKDLATVRVDMPPLGPGQSASIGHTSSPEGRADWTYGSLDNFTPGPRTEYYGGEGGDWSRRFALFDETGNTGGLVTPLRHYRPGRSYVEPFHRAVFGPALPPARGVPHSFRTGDFVRIAVPLHGDSAGNEGYSRVSEAKTTVYRDGVKAAETAEAGWAALDVEPGSANYRVEASATRDTALSTKVSGVWTFRSDTTAKQTALPLSVIRFTPQLDDEGYGKAGQMLAMPLSTQSQVDSVRITSVEVSYDGGTTWRRTQITAGRVLLAHPREARSVSLRAKASGSGQTAEQTIIDAYLLR</sequence>
<dbReference type="Gene3D" id="3.40.50.200">
    <property type="entry name" value="Peptidase S8/S53 domain"/>
    <property type="match status" value="1"/>
</dbReference>
<evidence type="ECO:0000313" key="10">
    <source>
        <dbReference type="EMBL" id="SDP35260.1"/>
    </source>
</evidence>
<accession>A0A1H0S0I7</accession>
<dbReference type="GO" id="GO:0004252">
    <property type="term" value="F:serine-type endopeptidase activity"/>
    <property type="evidence" value="ECO:0007669"/>
    <property type="project" value="UniProtKB-UniRule"/>
</dbReference>
<dbReference type="EMBL" id="FNIX01000007">
    <property type="protein sequence ID" value="SDP35260.1"/>
    <property type="molecule type" value="Genomic_DNA"/>
</dbReference>
<dbReference type="InterPro" id="IPR000209">
    <property type="entry name" value="Peptidase_S8/S53_dom"/>
</dbReference>
<evidence type="ECO:0000256" key="1">
    <source>
        <dbReference type="ARBA" id="ARBA00011073"/>
    </source>
</evidence>
<dbReference type="PRINTS" id="PR00723">
    <property type="entry name" value="SUBTILISIN"/>
</dbReference>
<dbReference type="InterPro" id="IPR015500">
    <property type="entry name" value="Peptidase_S8_subtilisin-rel"/>
</dbReference>
<dbReference type="SUPFAM" id="SSF52743">
    <property type="entry name" value="Subtilisin-like"/>
    <property type="match status" value="1"/>
</dbReference>
<evidence type="ECO:0000256" key="3">
    <source>
        <dbReference type="ARBA" id="ARBA00022801"/>
    </source>
</evidence>
<evidence type="ECO:0000256" key="6">
    <source>
        <dbReference type="PROSITE-ProRule" id="PRU01240"/>
    </source>
</evidence>
<dbReference type="CDD" id="cd07487">
    <property type="entry name" value="Peptidases_S8_1"/>
    <property type="match status" value="1"/>
</dbReference>
<dbReference type="InterPro" id="IPR036852">
    <property type="entry name" value="Peptidase_S8/S53_dom_sf"/>
</dbReference>
<gene>
    <name evidence="10" type="ORF">SAMN05421507_107170</name>
</gene>
<dbReference type="PANTHER" id="PTHR43806">
    <property type="entry name" value="PEPTIDASE S8"/>
    <property type="match status" value="1"/>
</dbReference>
<name>A0A1H0S0I7_9PSEU</name>
<protein>
    <submittedName>
        <fullName evidence="10">Subtilase family protein</fullName>
    </submittedName>
</protein>
<dbReference type="InterPro" id="IPR022398">
    <property type="entry name" value="Peptidase_S8_His-AS"/>
</dbReference>
<evidence type="ECO:0000313" key="11">
    <source>
        <dbReference type="Proteomes" id="UP000199691"/>
    </source>
</evidence>
<dbReference type="PROSITE" id="PS00138">
    <property type="entry name" value="SUBTILASE_SER"/>
    <property type="match status" value="1"/>
</dbReference>
<feature type="domain" description="Peptidase S8/S53" evidence="9">
    <location>
        <begin position="220"/>
        <end position="469"/>
    </location>
</feature>
<dbReference type="PROSITE" id="PS00137">
    <property type="entry name" value="SUBTILASE_HIS"/>
    <property type="match status" value="1"/>
</dbReference>
<evidence type="ECO:0000256" key="5">
    <source>
        <dbReference type="PIRSR" id="PIRSR615500-1"/>
    </source>
</evidence>
<dbReference type="PROSITE" id="PS51892">
    <property type="entry name" value="SUBTILASE"/>
    <property type="match status" value="1"/>
</dbReference>
<feature type="signal peptide" evidence="8">
    <location>
        <begin position="1"/>
        <end position="21"/>
    </location>
</feature>
<reference evidence="11" key="1">
    <citation type="submission" date="2016-10" db="EMBL/GenBank/DDBJ databases">
        <authorList>
            <person name="Varghese N."/>
            <person name="Submissions S."/>
        </authorList>
    </citation>
    <scope>NUCLEOTIDE SEQUENCE [LARGE SCALE GENOMIC DNA]</scope>
    <source>
        <strain evidence="11">CGMCC 4.6609</strain>
    </source>
</reference>
<dbReference type="RefSeq" id="WP_090099011.1">
    <property type="nucleotide sequence ID" value="NZ_FNIX01000007.1"/>
</dbReference>
<feature type="active site" description="Charge relay system" evidence="5 6">
    <location>
        <position position="261"/>
    </location>
</feature>
<evidence type="ECO:0000256" key="2">
    <source>
        <dbReference type="ARBA" id="ARBA00022670"/>
    </source>
</evidence>
<dbReference type="OrthoDB" id="9795680at2"/>
<evidence type="ECO:0000256" key="4">
    <source>
        <dbReference type="ARBA" id="ARBA00022825"/>
    </source>
</evidence>
<feature type="active site" description="Charge relay system" evidence="5 6">
    <location>
        <position position="436"/>
    </location>
</feature>
<comment type="similarity">
    <text evidence="1 6 7">Belongs to the peptidase S8 family.</text>
</comment>
<dbReference type="STRING" id="641025.SAMN05421507_107170"/>
<evidence type="ECO:0000256" key="7">
    <source>
        <dbReference type="RuleBase" id="RU003355"/>
    </source>
</evidence>
<dbReference type="InterPro" id="IPR023827">
    <property type="entry name" value="Peptidase_S8_Asp-AS"/>
</dbReference>
<keyword evidence="8" id="KW-0732">Signal</keyword>
<dbReference type="InterPro" id="IPR023828">
    <property type="entry name" value="Peptidase_S8_Ser-AS"/>
</dbReference>
<keyword evidence="2 6" id="KW-0645">Protease</keyword>
<dbReference type="Gene3D" id="2.60.40.10">
    <property type="entry name" value="Immunoglobulins"/>
    <property type="match status" value="1"/>
</dbReference>
<evidence type="ECO:0000256" key="8">
    <source>
        <dbReference type="SAM" id="SignalP"/>
    </source>
</evidence>
<dbReference type="Proteomes" id="UP000199691">
    <property type="component" value="Unassembled WGS sequence"/>
</dbReference>
<keyword evidence="3 6" id="KW-0378">Hydrolase</keyword>
<dbReference type="AlphaFoldDB" id="A0A1H0S0I7"/>
<evidence type="ECO:0000259" key="9">
    <source>
        <dbReference type="Pfam" id="PF00082"/>
    </source>
</evidence>
<dbReference type="InterPro" id="IPR050131">
    <property type="entry name" value="Peptidase_S8_subtilisin-like"/>
</dbReference>
<feature type="active site" description="Charge relay system" evidence="5 6">
    <location>
        <position position="229"/>
    </location>
</feature>
<dbReference type="GO" id="GO:0006508">
    <property type="term" value="P:proteolysis"/>
    <property type="evidence" value="ECO:0007669"/>
    <property type="project" value="UniProtKB-KW"/>
</dbReference>